<dbReference type="InterPro" id="IPR023214">
    <property type="entry name" value="HAD_sf"/>
</dbReference>
<proteinExistence type="predicted"/>
<organism evidence="1 2">
    <name type="scientific">Skermania pinensis</name>
    <dbReference type="NCBI Taxonomy" id="39122"/>
    <lineage>
        <taxon>Bacteria</taxon>
        <taxon>Bacillati</taxon>
        <taxon>Actinomycetota</taxon>
        <taxon>Actinomycetes</taxon>
        <taxon>Mycobacteriales</taxon>
        <taxon>Gordoniaceae</taxon>
        <taxon>Skermania</taxon>
    </lineage>
</organism>
<dbReference type="InterPro" id="IPR036412">
    <property type="entry name" value="HAD-like_sf"/>
</dbReference>
<name>A0ABX8S7P5_9ACTN</name>
<reference evidence="1" key="1">
    <citation type="submission" date="2021-07" db="EMBL/GenBank/DDBJ databases">
        <title>Candidatus Kaistella beijingensis sp. nov. isolated from a municipal wastewater treatment plant is involved in sludge foaming.</title>
        <authorList>
            <person name="Song Y."/>
            <person name="Liu S.-J."/>
        </authorList>
    </citation>
    <scope>NUCLEOTIDE SEQUENCE</scope>
    <source>
        <strain evidence="1">DSM 43998</strain>
    </source>
</reference>
<keyword evidence="2" id="KW-1185">Reference proteome</keyword>
<dbReference type="RefSeq" id="WP_083530277.1">
    <property type="nucleotide sequence ID" value="NZ_CBCRUZ010000023.1"/>
</dbReference>
<dbReference type="GO" id="GO:0016787">
    <property type="term" value="F:hydrolase activity"/>
    <property type="evidence" value="ECO:0007669"/>
    <property type="project" value="UniProtKB-KW"/>
</dbReference>
<dbReference type="PANTHER" id="PTHR19288:SF95">
    <property type="entry name" value="D-GLYCEROL 3-PHOSPHATE PHOSPHATASE"/>
    <property type="match status" value="1"/>
</dbReference>
<dbReference type="Pfam" id="PF13344">
    <property type="entry name" value="Hydrolase_6"/>
    <property type="match status" value="1"/>
</dbReference>
<dbReference type="InterPro" id="IPR006357">
    <property type="entry name" value="HAD-SF_hydro_IIA"/>
</dbReference>
<dbReference type="EMBL" id="CP079105">
    <property type="protein sequence ID" value="QXQ12525.1"/>
    <property type="molecule type" value="Genomic_DNA"/>
</dbReference>
<keyword evidence="1" id="KW-0378">Hydrolase</keyword>
<sequence length="358" mass="36413">MILRAGYDALLLDLDGTLYVGAHAVPGAAAALAGDMVEGSGQRLLYVTNNASRGPETVAEHLRELGFPAIADDVVTSAQAAAGVLARRLAPGSAVLVVGTDALAAEIAAVGLRPVRSADERPKAVVQGHNPDTGWAMLAEASFAIRAGADWVATNTDATLPTERGLAPGNGSMVAAVRAATDRSPDVAGKPARPIMIDSLNRAGAQRALVVGDRLDTDIAGANAAEVDSLLVLTGVSTVRDLLRAPVEQRPSFVAFALDAINRPIERAAAAGRAGWRAEFDGTDVLLSRSGGVESAADGLGDDAAGLAAAVATAWANPEFGELRPLGPAAAAALRRWEERTVLAGPAVPLVPGTTEIG</sequence>
<dbReference type="Proteomes" id="UP000887023">
    <property type="component" value="Chromosome"/>
</dbReference>
<dbReference type="NCBIfam" id="TIGR01460">
    <property type="entry name" value="HAD-SF-IIA"/>
    <property type="match status" value="1"/>
</dbReference>
<gene>
    <name evidence="1" type="ORF">KV203_11085</name>
</gene>
<dbReference type="Gene3D" id="3.40.50.1000">
    <property type="entry name" value="HAD superfamily/HAD-like"/>
    <property type="match status" value="2"/>
</dbReference>
<protein>
    <submittedName>
        <fullName evidence="1">HAD-IIA family hydrolase</fullName>
    </submittedName>
</protein>
<evidence type="ECO:0000313" key="1">
    <source>
        <dbReference type="EMBL" id="QXQ12525.1"/>
    </source>
</evidence>
<dbReference type="SUPFAM" id="SSF56784">
    <property type="entry name" value="HAD-like"/>
    <property type="match status" value="1"/>
</dbReference>
<evidence type="ECO:0000313" key="2">
    <source>
        <dbReference type="Proteomes" id="UP000887023"/>
    </source>
</evidence>
<dbReference type="PANTHER" id="PTHR19288">
    <property type="entry name" value="4-NITROPHENYLPHOSPHATASE-RELATED"/>
    <property type="match status" value="1"/>
</dbReference>
<accession>A0ABX8S7P5</accession>
<dbReference type="Pfam" id="PF13242">
    <property type="entry name" value="Hydrolase_like"/>
    <property type="match status" value="1"/>
</dbReference>